<evidence type="ECO:0000313" key="2">
    <source>
        <dbReference type="WBParaSite" id="ASIM_0000501601-mRNA-1"/>
    </source>
</evidence>
<feature type="compositionally biased region" description="Pro residues" evidence="1">
    <location>
        <begin position="22"/>
        <end position="39"/>
    </location>
</feature>
<name>A0A0M3JBN9_ANISI</name>
<evidence type="ECO:0000256" key="1">
    <source>
        <dbReference type="SAM" id="MobiDB-lite"/>
    </source>
</evidence>
<dbReference type="AlphaFoldDB" id="A0A0M3JBN9"/>
<sequence>LSPEQPVQPLENIVPSVQPETLRPPKPTPSQSPPPPQPPVKHIQPIIPTQSGAEVGAIPSDSDESVQSSAGDVLPAQPEAPRIDPTITAIEQKPKTAPADLDKVKPPEVDFSQDSGVVSVDPTQLSIAKLVPTKTNQATSSSEETEQESVSNKPLFVFTTPQVLLFITFQIKLSFQVAKQCFNEFLFLLRNQSSF</sequence>
<organism evidence="2">
    <name type="scientific">Anisakis simplex</name>
    <name type="common">Herring worm</name>
    <dbReference type="NCBI Taxonomy" id="6269"/>
    <lineage>
        <taxon>Eukaryota</taxon>
        <taxon>Metazoa</taxon>
        <taxon>Ecdysozoa</taxon>
        <taxon>Nematoda</taxon>
        <taxon>Chromadorea</taxon>
        <taxon>Rhabditida</taxon>
        <taxon>Spirurina</taxon>
        <taxon>Ascaridomorpha</taxon>
        <taxon>Ascaridoidea</taxon>
        <taxon>Anisakidae</taxon>
        <taxon>Anisakis</taxon>
        <taxon>Anisakis simplex complex</taxon>
    </lineage>
</organism>
<feature type="region of interest" description="Disordered" evidence="1">
    <location>
        <begin position="1"/>
        <end position="117"/>
    </location>
</feature>
<protein>
    <submittedName>
        <fullName evidence="2">DIDO1</fullName>
    </submittedName>
</protein>
<reference evidence="2" key="1">
    <citation type="submission" date="2017-02" db="UniProtKB">
        <authorList>
            <consortium name="WormBaseParasite"/>
        </authorList>
    </citation>
    <scope>IDENTIFICATION</scope>
</reference>
<dbReference type="WBParaSite" id="ASIM_0000501601-mRNA-1">
    <property type="protein sequence ID" value="ASIM_0000501601-mRNA-1"/>
    <property type="gene ID" value="ASIM_0000501601"/>
</dbReference>
<accession>A0A0M3JBN9</accession>
<proteinExistence type="predicted"/>